<evidence type="ECO:0000256" key="1">
    <source>
        <dbReference type="SAM" id="MobiDB-lite"/>
    </source>
</evidence>
<feature type="compositionally biased region" description="Polar residues" evidence="1">
    <location>
        <begin position="216"/>
        <end position="233"/>
    </location>
</feature>
<evidence type="ECO:0000313" key="4">
    <source>
        <dbReference type="Proteomes" id="UP000022910"/>
    </source>
</evidence>
<dbReference type="HOGENOM" id="CLU_891818_0_0_1"/>
<dbReference type="OrthoDB" id="2409363at2759"/>
<name>A0A015IQ54_RHIIW</name>
<keyword evidence="2" id="KW-1133">Transmembrane helix</keyword>
<reference evidence="3 4" key="1">
    <citation type="submission" date="2014-02" db="EMBL/GenBank/DDBJ databases">
        <title>Single nucleus genome sequencing reveals high similarity among nuclei of an endomycorrhizal fungus.</title>
        <authorList>
            <person name="Lin K."/>
            <person name="Geurts R."/>
            <person name="Zhang Z."/>
            <person name="Limpens E."/>
            <person name="Saunders D.G."/>
            <person name="Mu D."/>
            <person name="Pang E."/>
            <person name="Cao H."/>
            <person name="Cha H."/>
            <person name="Lin T."/>
            <person name="Zhou Q."/>
            <person name="Shang Y."/>
            <person name="Li Y."/>
            <person name="Ivanov S."/>
            <person name="Sharma T."/>
            <person name="Velzen R.V."/>
            <person name="Ruijter N.D."/>
            <person name="Aanen D.K."/>
            <person name="Win J."/>
            <person name="Kamoun S."/>
            <person name="Bisseling T."/>
            <person name="Huang S."/>
        </authorList>
    </citation>
    <scope>NUCLEOTIDE SEQUENCE [LARGE SCALE GENOMIC DNA]</scope>
    <source>
        <strain evidence="4">DAOM197198w</strain>
    </source>
</reference>
<keyword evidence="2" id="KW-0472">Membrane</keyword>
<dbReference type="SMR" id="A0A015IQ54"/>
<keyword evidence="4" id="KW-1185">Reference proteome</keyword>
<dbReference type="AlphaFoldDB" id="A0A015IQ54"/>
<gene>
    <name evidence="3" type="ORF">RirG_189840</name>
</gene>
<feature type="transmembrane region" description="Helical" evidence="2">
    <location>
        <begin position="275"/>
        <end position="296"/>
    </location>
</feature>
<comment type="caution">
    <text evidence="3">The sequence shown here is derived from an EMBL/GenBank/DDBJ whole genome shotgun (WGS) entry which is preliminary data.</text>
</comment>
<dbReference type="EMBL" id="JEMT01026496">
    <property type="protein sequence ID" value="EXX59357.1"/>
    <property type="molecule type" value="Genomic_DNA"/>
</dbReference>
<feature type="region of interest" description="Disordered" evidence="1">
    <location>
        <begin position="201"/>
        <end position="233"/>
    </location>
</feature>
<sequence length="312" mass="36034">MKMQDLQVDKRNSNNSFSSKRTSLRISTATINSDTAIPPPVHFTTTINDPPMPVRRNSSRSKYYQRSIKNLNYPFETKSINLDENYSLLDNLSLYDKIFNADSFNNVDVNGNNQKEKEKEKEKENKNIAGNMEELKHLNPLLNPYDTSWVPEPYSSSPILSKFSLLDSNKSNLSSNLDNNNNNTNNRKKVRFITHSSNLSQIDESQVDESQESQIDESQLQYASSSGSEDNNYVNNDLNASEKGEEYKSNKLNSWKKLWEMPWRDIETKKFTKKFWLTFLLIIFLILIAVIIGICLRSKSIHQMLPNNAKQK</sequence>
<feature type="compositionally biased region" description="Acidic residues" evidence="1">
    <location>
        <begin position="205"/>
        <end position="215"/>
    </location>
</feature>
<organism evidence="3 4">
    <name type="scientific">Rhizophagus irregularis (strain DAOM 197198w)</name>
    <name type="common">Glomus intraradices</name>
    <dbReference type="NCBI Taxonomy" id="1432141"/>
    <lineage>
        <taxon>Eukaryota</taxon>
        <taxon>Fungi</taxon>
        <taxon>Fungi incertae sedis</taxon>
        <taxon>Mucoromycota</taxon>
        <taxon>Glomeromycotina</taxon>
        <taxon>Glomeromycetes</taxon>
        <taxon>Glomerales</taxon>
        <taxon>Glomeraceae</taxon>
        <taxon>Rhizophagus</taxon>
    </lineage>
</organism>
<keyword evidence="2" id="KW-0812">Transmembrane</keyword>
<proteinExistence type="predicted"/>
<feature type="region of interest" description="Disordered" evidence="1">
    <location>
        <begin position="40"/>
        <end position="61"/>
    </location>
</feature>
<dbReference type="Proteomes" id="UP000022910">
    <property type="component" value="Unassembled WGS sequence"/>
</dbReference>
<accession>A0A015IQ54</accession>
<protein>
    <submittedName>
        <fullName evidence="3">Uncharacterized protein</fullName>
    </submittedName>
</protein>
<feature type="region of interest" description="Disordered" evidence="1">
    <location>
        <begin position="1"/>
        <end position="21"/>
    </location>
</feature>
<evidence type="ECO:0000313" key="3">
    <source>
        <dbReference type="EMBL" id="EXX59357.1"/>
    </source>
</evidence>
<evidence type="ECO:0000256" key="2">
    <source>
        <dbReference type="SAM" id="Phobius"/>
    </source>
</evidence>